<proteinExistence type="inferred from homology"/>
<keyword evidence="2" id="KW-0540">Nuclease</keyword>
<evidence type="ECO:0000313" key="8">
    <source>
        <dbReference type="EnsemblMetazoa" id="SMAR012170-PA"/>
    </source>
</evidence>
<evidence type="ECO:0000259" key="6">
    <source>
        <dbReference type="SMART" id="SM00477"/>
    </source>
</evidence>
<evidence type="ECO:0000259" key="7">
    <source>
        <dbReference type="SMART" id="SM00892"/>
    </source>
</evidence>
<dbReference type="Pfam" id="PF01223">
    <property type="entry name" value="Endonuclease_NS"/>
    <property type="match status" value="1"/>
</dbReference>
<keyword evidence="5" id="KW-0472">Membrane</keyword>
<dbReference type="GO" id="GO:0046872">
    <property type="term" value="F:metal ion binding"/>
    <property type="evidence" value="ECO:0007669"/>
    <property type="project" value="UniProtKB-KW"/>
</dbReference>
<feature type="binding site" evidence="4">
    <location>
        <position position="207"/>
    </location>
    <ligand>
        <name>Mg(2+)</name>
        <dbReference type="ChEBI" id="CHEBI:18420"/>
        <note>catalytic</note>
    </ligand>
</feature>
<dbReference type="GO" id="GO:0005743">
    <property type="term" value="C:mitochondrial inner membrane"/>
    <property type="evidence" value="ECO:0007669"/>
    <property type="project" value="TreeGrafter"/>
</dbReference>
<dbReference type="SMART" id="SM00892">
    <property type="entry name" value="Endonuclease_NS"/>
    <property type="match status" value="1"/>
</dbReference>
<dbReference type="AlphaFoldDB" id="T1JEC8"/>
<accession>T1JEC8</accession>
<keyword evidence="4" id="KW-0479">Metal-binding</keyword>
<dbReference type="GO" id="GO:0004521">
    <property type="term" value="F:RNA endonuclease activity"/>
    <property type="evidence" value="ECO:0007669"/>
    <property type="project" value="TreeGrafter"/>
</dbReference>
<dbReference type="Proteomes" id="UP000014500">
    <property type="component" value="Unassembled WGS sequence"/>
</dbReference>
<sequence>MNHIRLIYLTTTAAFTGTLFGTITNKLRHKFLLVNAQPSSSNFIETPLTGSIEPHKPPQGSPGIQGWIHKPGSDQWIAAIDKPGGFEKLWIPYEKGGHIFPHFEVPTRIELEYKDFLLCYDNETKTPVWVLEQMTYDGLRAKVEHFYGWCRNDARIPDEFQPTRDDYQQASKRFKPLSMARLDFHKNYPNDSFVFTNVTPKVVKDCNSYDELDLWDELFYYVYYLSVTNQSDHVFLLSGPLYVPKFERESWKTYRDYELVGVKEVGVPTHFFKVIVSIKRGKIRFECFKFENKAPDGNLDLRQFSVPREELEKEAGFTIFGQIQDRDIWSTTMEPQYVWNTYEKKKQEELRLKCELTRNQYLANLKREKNKHSCTKLPLVNGLCIVLKISLISHFYIGKHFGNDVLRRASVPSIMKNRKY</sequence>
<feature type="transmembrane region" description="Helical" evidence="5">
    <location>
        <begin position="6"/>
        <end position="23"/>
    </location>
</feature>
<evidence type="ECO:0008006" key="10">
    <source>
        <dbReference type="Google" id="ProtNLM"/>
    </source>
</evidence>
<evidence type="ECO:0000256" key="2">
    <source>
        <dbReference type="ARBA" id="ARBA00022722"/>
    </source>
</evidence>
<comment type="similarity">
    <text evidence="1">Belongs to the DNA/RNA non-specific endonuclease family.</text>
</comment>
<dbReference type="eggNOG" id="KOG3721">
    <property type="taxonomic scope" value="Eukaryota"/>
</dbReference>
<keyword evidence="3" id="KW-0255">Endonuclease</keyword>
<reference evidence="8" key="2">
    <citation type="submission" date="2015-02" db="UniProtKB">
        <authorList>
            <consortium name="EnsemblMetazoa"/>
        </authorList>
    </citation>
    <scope>IDENTIFICATION</scope>
</reference>
<dbReference type="HOGENOM" id="CLU_812778_0_0_1"/>
<keyword evidence="5" id="KW-1133">Transmembrane helix</keyword>
<evidence type="ECO:0000256" key="1">
    <source>
        <dbReference type="ARBA" id="ARBA00010052"/>
    </source>
</evidence>
<dbReference type="PhylomeDB" id="T1JEC8"/>
<evidence type="ECO:0000256" key="3">
    <source>
        <dbReference type="ARBA" id="ARBA00022759"/>
    </source>
</evidence>
<dbReference type="InterPro" id="IPR020821">
    <property type="entry name" value="ENPP1-3/EXOG-like_nuc-like"/>
</dbReference>
<dbReference type="PANTHER" id="PTHR13966">
    <property type="entry name" value="ENDONUCLEASE RELATED"/>
    <property type="match status" value="1"/>
</dbReference>
<reference evidence="9" key="1">
    <citation type="submission" date="2011-05" db="EMBL/GenBank/DDBJ databases">
        <authorList>
            <person name="Richards S.R."/>
            <person name="Qu J."/>
            <person name="Jiang H."/>
            <person name="Jhangiani S.N."/>
            <person name="Agravi P."/>
            <person name="Goodspeed R."/>
            <person name="Gross S."/>
            <person name="Mandapat C."/>
            <person name="Jackson L."/>
            <person name="Mathew T."/>
            <person name="Pu L."/>
            <person name="Thornton R."/>
            <person name="Saada N."/>
            <person name="Wilczek-Boney K.B."/>
            <person name="Lee S."/>
            <person name="Kovar C."/>
            <person name="Wu Y."/>
            <person name="Scherer S.E."/>
            <person name="Worley K.C."/>
            <person name="Muzny D.M."/>
            <person name="Gibbs R."/>
        </authorList>
    </citation>
    <scope>NUCLEOTIDE SEQUENCE</scope>
    <source>
        <strain evidence="9">Brora</strain>
    </source>
</reference>
<dbReference type="GO" id="GO:0006309">
    <property type="term" value="P:apoptotic DNA fragmentation"/>
    <property type="evidence" value="ECO:0007669"/>
    <property type="project" value="TreeGrafter"/>
</dbReference>
<dbReference type="InterPro" id="IPR044929">
    <property type="entry name" value="DNA/RNA_non-sp_Endonuclease_sf"/>
</dbReference>
<dbReference type="InterPro" id="IPR001604">
    <property type="entry name" value="Endo_G_ENPP1-like_dom"/>
</dbReference>
<keyword evidence="5" id="KW-0812">Transmembrane</keyword>
<dbReference type="PANTHER" id="PTHR13966:SF19">
    <property type="entry name" value="NUCLEASE EXOG, MITOCHONDRIAL"/>
    <property type="match status" value="1"/>
</dbReference>
<dbReference type="GO" id="GO:0000014">
    <property type="term" value="F:single-stranded DNA endodeoxyribonuclease activity"/>
    <property type="evidence" value="ECO:0007669"/>
    <property type="project" value="TreeGrafter"/>
</dbReference>
<evidence type="ECO:0000256" key="4">
    <source>
        <dbReference type="PIRSR" id="PIRSR640255-2"/>
    </source>
</evidence>
<evidence type="ECO:0000256" key="5">
    <source>
        <dbReference type="SAM" id="Phobius"/>
    </source>
</evidence>
<keyword evidence="9" id="KW-1185">Reference proteome</keyword>
<dbReference type="STRING" id="126957.T1JEC8"/>
<organism evidence="8 9">
    <name type="scientific">Strigamia maritima</name>
    <name type="common">European centipede</name>
    <name type="synonym">Geophilus maritimus</name>
    <dbReference type="NCBI Taxonomy" id="126957"/>
    <lineage>
        <taxon>Eukaryota</taxon>
        <taxon>Metazoa</taxon>
        <taxon>Ecdysozoa</taxon>
        <taxon>Arthropoda</taxon>
        <taxon>Myriapoda</taxon>
        <taxon>Chilopoda</taxon>
        <taxon>Pleurostigmophora</taxon>
        <taxon>Geophilomorpha</taxon>
        <taxon>Linotaeniidae</taxon>
        <taxon>Strigamia</taxon>
    </lineage>
</organism>
<dbReference type="GO" id="GO:0003676">
    <property type="term" value="F:nucleic acid binding"/>
    <property type="evidence" value="ECO:0007669"/>
    <property type="project" value="InterPro"/>
</dbReference>
<dbReference type="InterPro" id="IPR040255">
    <property type="entry name" value="Non-specific_endonuclease"/>
</dbReference>
<dbReference type="SMART" id="SM00477">
    <property type="entry name" value="NUC"/>
    <property type="match status" value="1"/>
</dbReference>
<dbReference type="SUPFAM" id="SSF54060">
    <property type="entry name" value="His-Me finger endonucleases"/>
    <property type="match status" value="1"/>
</dbReference>
<dbReference type="GO" id="GO:0005634">
    <property type="term" value="C:nucleus"/>
    <property type="evidence" value="ECO:0007669"/>
    <property type="project" value="TreeGrafter"/>
</dbReference>
<name>T1JEC8_STRMM</name>
<feature type="domain" description="DNA/RNA non-specific endonuclease/pyrophosphatase/phosphodiesterase" evidence="7">
    <location>
        <begin position="112"/>
        <end position="326"/>
    </location>
</feature>
<dbReference type="EnsemblMetazoa" id="SMAR012170-RA">
    <property type="protein sequence ID" value="SMAR012170-PA"/>
    <property type="gene ID" value="SMAR012170"/>
</dbReference>
<feature type="domain" description="ENPP1-3/EXOG-like endonuclease/phosphodiesterase" evidence="6">
    <location>
        <begin position="113"/>
        <end position="326"/>
    </location>
</feature>
<dbReference type="InterPro" id="IPR044925">
    <property type="entry name" value="His-Me_finger_sf"/>
</dbReference>
<keyword evidence="3" id="KW-0378">Hydrolase</keyword>
<dbReference type="Gene3D" id="3.40.570.10">
    <property type="entry name" value="Extracellular Endonuclease, subunit A"/>
    <property type="match status" value="1"/>
</dbReference>
<evidence type="ECO:0000313" key="9">
    <source>
        <dbReference type="Proteomes" id="UP000014500"/>
    </source>
</evidence>
<protein>
    <recommendedName>
        <fullName evidence="10">DNA/RNA non-specific endonuclease domain-containing protein</fullName>
    </recommendedName>
</protein>
<dbReference type="EMBL" id="JH432116">
    <property type="status" value="NOT_ANNOTATED_CDS"/>
    <property type="molecule type" value="Genomic_DNA"/>
</dbReference>